<dbReference type="AlphaFoldDB" id="A0A1E5BXT9"/>
<reference evidence="1 2" key="1">
    <citation type="journal article" date="2012" name="Science">
        <title>Ecological populations of bacteria act as socially cohesive units of antibiotic production and resistance.</title>
        <authorList>
            <person name="Cordero O.X."/>
            <person name="Wildschutte H."/>
            <person name="Kirkup B."/>
            <person name="Proehl S."/>
            <person name="Ngo L."/>
            <person name="Hussain F."/>
            <person name="Le Roux F."/>
            <person name="Mincer T."/>
            <person name="Polz M.F."/>
        </authorList>
    </citation>
    <scope>NUCLEOTIDE SEQUENCE [LARGE SCALE GENOMIC DNA]</scope>
    <source>
        <strain evidence="1 2">FF-454</strain>
    </source>
</reference>
<comment type="caution">
    <text evidence="1">The sequence shown here is derived from an EMBL/GenBank/DDBJ whole genome shotgun (WGS) entry which is preliminary data.</text>
</comment>
<dbReference type="RefSeq" id="WP_016962479.1">
    <property type="nucleotide sequence ID" value="NZ_AJWN02000100.1"/>
</dbReference>
<dbReference type="Proteomes" id="UP000095039">
    <property type="component" value="Unassembled WGS sequence"/>
</dbReference>
<protein>
    <submittedName>
        <fullName evidence="1">Uncharacterized protein</fullName>
    </submittedName>
</protein>
<dbReference type="EMBL" id="AJWN02000100">
    <property type="protein sequence ID" value="OEE58065.1"/>
    <property type="molecule type" value="Genomic_DNA"/>
</dbReference>
<accession>A0A1E5BXT9</accession>
<organism evidence="1 2">
    <name type="scientific">Enterovibrio norvegicus FF-454</name>
    <dbReference type="NCBI Taxonomy" id="1185651"/>
    <lineage>
        <taxon>Bacteria</taxon>
        <taxon>Pseudomonadati</taxon>
        <taxon>Pseudomonadota</taxon>
        <taxon>Gammaproteobacteria</taxon>
        <taxon>Vibrionales</taxon>
        <taxon>Vibrionaceae</taxon>
        <taxon>Enterovibrio</taxon>
    </lineage>
</organism>
<proteinExistence type="predicted"/>
<keyword evidence="2" id="KW-1185">Reference proteome</keyword>
<dbReference type="InterPro" id="IPR032675">
    <property type="entry name" value="LRR_dom_sf"/>
</dbReference>
<dbReference type="SUPFAM" id="SSF52047">
    <property type="entry name" value="RNI-like"/>
    <property type="match status" value="1"/>
</dbReference>
<evidence type="ECO:0000313" key="1">
    <source>
        <dbReference type="EMBL" id="OEE58065.1"/>
    </source>
</evidence>
<evidence type="ECO:0000313" key="2">
    <source>
        <dbReference type="Proteomes" id="UP000095039"/>
    </source>
</evidence>
<gene>
    <name evidence="1" type="ORF">A1OK_16565</name>
</gene>
<name>A0A1E5BXT9_9GAMM</name>
<sequence length="134" mass="15270">MSDALVFRLRNEEGYFDATELEDSELSKIPSDVVCLNLENSTITDDGILKLPFLSKVRCIDLDSTLISDKSMEIITKFKTLEELWIEDVKVTDEGFKLLALLPNLRYVSFWDTEISDEAYNHVIGKLPHLRTAG</sequence>
<dbReference type="Gene3D" id="3.80.10.10">
    <property type="entry name" value="Ribonuclease Inhibitor"/>
    <property type="match status" value="1"/>
</dbReference>